<dbReference type="Pfam" id="PF01568">
    <property type="entry name" value="Molydop_binding"/>
    <property type="match status" value="1"/>
</dbReference>
<dbReference type="Proteomes" id="UP000265882">
    <property type="component" value="Unassembled WGS sequence"/>
</dbReference>
<comment type="subcellular location">
    <subcellularLocation>
        <location evidence="3">Cell membrane</location>
        <topology evidence="3">Peripheral membrane protein</topology>
    </subcellularLocation>
</comment>
<dbReference type="GO" id="GO:0051539">
    <property type="term" value="F:4 iron, 4 sulfur cluster binding"/>
    <property type="evidence" value="ECO:0007669"/>
    <property type="project" value="UniProtKB-KW"/>
</dbReference>
<dbReference type="PANTHER" id="PTHR43105">
    <property type="entry name" value="RESPIRATORY NITRATE REDUCTASE"/>
    <property type="match status" value="1"/>
</dbReference>
<keyword evidence="6" id="KW-1003">Cell membrane</keyword>
<evidence type="ECO:0000313" key="16">
    <source>
        <dbReference type="EMBL" id="RJP26550.1"/>
    </source>
</evidence>
<reference evidence="16 17" key="1">
    <citation type="journal article" date="2017" name="ISME J.">
        <title>Energy and carbon metabolisms in a deep terrestrial subsurface fluid microbial community.</title>
        <authorList>
            <person name="Momper L."/>
            <person name="Jungbluth S.P."/>
            <person name="Lee M.D."/>
            <person name="Amend J.P."/>
        </authorList>
    </citation>
    <scope>NUCLEOTIDE SEQUENCE [LARGE SCALE GENOMIC DNA]</scope>
    <source>
        <strain evidence="16">SURF_5</strain>
    </source>
</reference>
<dbReference type="GO" id="GO:0046872">
    <property type="term" value="F:metal ion binding"/>
    <property type="evidence" value="ECO:0007669"/>
    <property type="project" value="UniProtKB-KW"/>
</dbReference>
<keyword evidence="12" id="KW-0411">Iron-sulfur</keyword>
<evidence type="ECO:0000256" key="10">
    <source>
        <dbReference type="ARBA" id="ARBA00023002"/>
    </source>
</evidence>
<dbReference type="GO" id="GO:0043546">
    <property type="term" value="F:molybdopterin cofactor binding"/>
    <property type="evidence" value="ECO:0007669"/>
    <property type="project" value="InterPro"/>
</dbReference>
<dbReference type="InterPro" id="IPR027467">
    <property type="entry name" value="MopterinOxRdtase_cofactor_BS"/>
</dbReference>
<evidence type="ECO:0000256" key="14">
    <source>
        <dbReference type="ARBA" id="ARBA00048294"/>
    </source>
</evidence>
<dbReference type="InterPro" id="IPR006963">
    <property type="entry name" value="Mopterin_OxRdtase_4Fe-4S_dom"/>
</dbReference>
<dbReference type="InterPro" id="IPR006656">
    <property type="entry name" value="Mopterin_OxRdtase"/>
</dbReference>
<dbReference type="SUPFAM" id="SSF53706">
    <property type="entry name" value="Formate dehydrogenase/DMSO reductase, domains 1-3"/>
    <property type="match status" value="1"/>
</dbReference>
<keyword evidence="8" id="KW-0500">Molybdenum</keyword>
<accession>A0A3A4PAY1</accession>
<organism evidence="16 17">
    <name type="scientific">Abyssobacteria bacterium (strain SURF_5)</name>
    <dbReference type="NCBI Taxonomy" id="2093360"/>
    <lineage>
        <taxon>Bacteria</taxon>
        <taxon>Pseudomonadati</taxon>
        <taxon>Candidatus Hydrogenedentota</taxon>
        <taxon>Candidatus Abyssobacteria</taxon>
    </lineage>
</organism>
<evidence type="ECO:0000256" key="5">
    <source>
        <dbReference type="ARBA" id="ARBA00012500"/>
    </source>
</evidence>
<evidence type="ECO:0000256" key="7">
    <source>
        <dbReference type="ARBA" id="ARBA00022485"/>
    </source>
</evidence>
<dbReference type="GO" id="GO:0042126">
    <property type="term" value="P:nitrate metabolic process"/>
    <property type="evidence" value="ECO:0007669"/>
    <property type="project" value="InterPro"/>
</dbReference>
<evidence type="ECO:0000256" key="9">
    <source>
        <dbReference type="ARBA" id="ARBA00022723"/>
    </source>
</evidence>
<sequence length="1200" mass="136654">MKLIKDVFNPGKRLWEEMYRNRWAHDLVVRSTHGNNCTGGCSWWVYVKDGIVVWELQALDYPLLEPGIPPYEPRGCPRGICYSWYLYSPVRIKYPYVRGVLLDLWRAARAKHADPVDAWASIVENPDSRRSYQLARGKGGFRRSDWQESVDIIVASLLYTAKKYGPDRVVGFTPIPAMSMISYTAGARFLQLFGAPLLSFYDTYADFPPASPEVWGEKTDVAESADWYNSKFIAVAGNNLDMTRTPDAHYAVEARNHGAKMVVFSSDYSDVSKHADWWIPIQAGMDGAFWMGATHVILRQFYVDRQVPAFIDYVKRFTDLPFLVQLTKTDGGYAPGRFLRANRLKRYRDEENGDWKFLMFDKISGEPRMPQGSIGSRWQEKKGSWNLLLKDGADGSDIHPLLTFIDNADEDLPVSFDDFGGSASFVRGVPVRYLYADQGKIAVTTSFDLLMAHMGVRRGSLRGYPNNYDEDSPFTPAWQEKYTGIGRKTCVRFAEEWALTAEKTGGKCTVIIGSGVNHWYHCSLHYRACIMALMLCGCVGVNGGGLNHYTGQEKVWPDASWKMLAMANDWMGASRLQNGPSYHYVHGDQWHYEQSHADYHPPAGRFASKHTIDFQALAVRLGWLPFYPQFNRNPLELAVEANDAGAQTSEEIVQWVARQLKDRNLRFAIDDPDAPENWPRVFFVWRANALMASARGHEYFLKHYLGAQAGSIADEVASGNTEHVQCRVPAPTGKMDLVIDINFRMDTTALYSDIILPSASWYEKDDLNTTDLHSYIHPLGQAVPPCWDSMTDWDIFRTIAFRFSELAPHHFPNPFKDVVASALEHDTPHEIAQPEVRDWMKGECEPVPGKTMPVMTVVERDYVNLFNRFVSLGPRLREKGIEGRGAAIPLDGLYDKFMAGAPTYEWRGKSFPSLYNAIDAINALLFFAPECNGEAAYLGFKEMEKSVGLPLADLAEGQRQTRYDFLSLVRQPRRILTNPVWTGILNEGRPYNAFVQNVERLVPWRTLTGRQHFYLDHEGYLAFGEHLPTFKPKLSLDQSRNIIRSKRIGKCAALNFLTPHGKWHIHSTYYDTPNMLTLSRGIEPLWMNDRDAREIGIMDNDWVEAYNDHGVVITRAAVSARIPRGVCMLYHAPERTLFPKAPLRKMRGGTHNSLTSLRLKPVHMMGAYAQLSYRFNQYGPPMTERDTYVLVHKVKKPKWR</sequence>
<dbReference type="AlphaFoldDB" id="A0A3A4PAY1"/>
<gene>
    <name evidence="16" type="ORF">C4520_00570</name>
</gene>
<evidence type="ECO:0000256" key="4">
    <source>
        <dbReference type="ARBA" id="ARBA00010312"/>
    </source>
</evidence>
<evidence type="ECO:0000256" key="2">
    <source>
        <dbReference type="ARBA" id="ARBA00001966"/>
    </source>
</evidence>
<dbReference type="NCBIfam" id="TIGR01580">
    <property type="entry name" value="narG"/>
    <property type="match status" value="1"/>
</dbReference>
<proteinExistence type="inferred from homology"/>
<keyword evidence="10 16" id="KW-0560">Oxidoreductase</keyword>
<comment type="cofactor">
    <cofactor evidence="2">
        <name>[4Fe-4S] cluster</name>
        <dbReference type="ChEBI" id="CHEBI:49883"/>
    </cofactor>
</comment>
<evidence type="ECO:0000313" key="17">
    <source>
        <dbReference type="Proteomes" id="UP000265882"/>
    </source>
</evidence>
<dbReference type="PROSITE" id="PS00551">
    <property type="entry name" value="MOLYBDOPTERIN_PROK_1"/>
    <property type="match status" value="1"/>
</dbReference>
<dbReference type="PROSITE" id="PS51669">
    <property type="entry name" value="4FE4S_MOW_BIS_MGD"/>
    <property type="match status" value="1"/>
</dbReference>
<dbReference type="GO" id="GO:0009325">
    <property type="term" value="C:nitrate reductase complex"/>
    <property type="evidence" value="ECO:0007669"/>
    <property type="project" value="InterPro"/>
</dbReference>
<evidence type="ECO:0000256" key="3">
    <source>
        <dbReference type="ARBA" id="ARBA00004202"/>
    </source>
</evidence>
<dbReference type="SUPFAM" id="SSF50692">
    <property type="entry name" value="ADC-like"/>
    <property type="match status" value="1"/>
</dbReference>
<protein>
    <recommendedName>
        <fullName evidence="5">nitrate reductase (quinone)</fullName>
        <ecNumber evidence="5">1.7.5.1</ecNumber>
    </recommendedName>
</protein>
<keyword evidence="11" id="KW-0408">Iron</keyword>
<dbReference type="Pfam" id="PF00384">
    <property type="entry name" value="Molybdopterin"/>
    <property type="match status" value="1"/>
</dbReference>
<dbReference type="InterPro" id="IPR006657">
    <property type="entry name" value="MoPterin_dinucl-bd_dom"/>
</dbReference>
<dbReference type="InterPro" id="IPR037943">
    <property type="entry name" value="MopB_CT_Nitrate-R-NarG-like"/>
</dbReference>
<dbReference type="EC" id="1.7.5.1" evidence="5"/>
<feature type="domain" description="4Fe-4S Mo/W bis-MGD-type" evidence="15">
    <location>
        <begin position="26"/>
        <end position="90"/>
    </location>
</feature>
<keyword evidence="9" id="KW-0479">Metal-binding</keyword>
<dbReference type="GO" id="GO:0160182">
    <property type="term" value="F:nitrate reductase (quinone) activity"/>
    <property type="evidence" value="ECO:0007669"/>
    <property type="project" value="UniProtKB-EC"/>
</dbReference>
<name>A0A3A4PAY1_ABYX5</name>
<dbReference type="CDD" id="cd02776">
    <property type="entry name" value="MopB_CT_Nitrate-R-NarG-like"/>
    <property type="match status" value="1"/>
</dbReference>
<dbReference type="PANTHER" id="PTHR43105:SF2">
    <property type="entry name" value="RESPIRATORY NITRATE REDUCTASE 2 ALPHA CHAIN"/>
    <property type="match status" value="1"/>
</dbReference>
<dbReference type="Gene3D" id="3.40.50.12440">
    <property type="match status" value="1"/>
</dbReference>
<dbReference type="EMBL" id="QZKU01000007">
    <property type="protein sequence ID" value="RJP26550.1"/>
    <property type="molecule type" value="Genomic_DNA"/>
</dbReference>
<comment type="catalytic activity">
    <reaction evidence="14">
        <text>nitrate + a quinol = a quinone + nitrite + H2O</text>
        <dbReference type="Rhea" id="RHEA:56144"/>
        <dbReference type="ChEBI" id="CHEBI:15377"/>
        <dbReference type="ChEBI" id="CHEBI:16301"/>
        <dbReference type="ChEBI" id="CHEBI:17632"/>
        <dbReference type="ChEBI" id="CHEBI:24646"/>
        <dbReference type="ChEBI" id="CHEBI:132124"/>
        <dbReference type="EC" id="1.7.5.1"/>
    </reaction>
</comment>
<dbReference type="SMART" id="SM00926">
    <property type="entry name" value="Molybdop_Fe4S4"/>
    <property type="match status" value="1"/>
</dbReference>
<keyword evidence="7" id="KW-0004">4Fe-4S</keyword>
<dbReference type="GO" id="GO:0045333">
    <property type="term" value="P:cellular respiration"/>
    <property type="evidence" value="ECO:0007669"/>
    <property type="project" value="UniProtKB-ARBA"/>
</dbReference>
<comment type="cofactor">
    <cofactor evidence="1">
        <name>Mo-bis(molybdopterin guanine dinucleotide)</name>
        <dbReference type="ChEBI" id="CHEBI:60539"/>
    </cofactor>
</comment>
<evidence type="ECO:0000256" key="8">
    <source>
        <dbReference type="ARBA" id="ARBA00022505"/>
    </source>
</evidence>
<evidence type="ECO:0000256" key="11">
    <source>
        <dbReference type="ARBA" id="ARBA00023004"/>
    </source>
</evidence>
<evidence type="ECO:0000259" key="15">
    <source>
        <dbReference type="PROSITE" id="PS51669"/>
    </source>
</evidence>
<evidence type="ECO:0000256" key="12">
    <source>
        <dbReference type="ARBA" id="ARBA00023014"/>
    </source>
</evidence>
<dbReference type="GO" id="GO:0005886">
    <property type="term" value="C:plasma membrane"/>
    <property type="evidence" value="ECO:0007669"/>
    <property type="project" value="UniProtKB-SubCell"/>
</dbReference>
<evidence type="ECO:0000256" key="6">
    <source>
        <dbReference type="ARBA" id="ARBA00022475"/>
    </source>
</evidence>
<comment type="similarity">
    <text evidence="4">Belongs to the prokaryotic molybdopterin-containing oxidoreductase family.</text>
</comment>
<comment type="caution">
    <text evidence="16">The sequence shown here is derived from an EMBL/GenBank/DDBJ whole genome shotgun (WGS) entry which is preliminary data.</text>
</comment>
<evidence type="ECO:0000256" key="13">
    <source>
        <dbReference type="ARBA" id="ARBA00023136"/>
    </source>
</evidence>
<dbReference type="InterPro" id="IPR050123">
    <property type="entry name" value="Prok_molybdopt-oxidoreductase"/>
</dbReference>
<dbReference type="InterPro" id="IPR006468">
    <property type="entry name" value="NarG"/>
</dbReference>
<dbReference type="InterPro" id="IPR009010">
    <property type="entry name" value="Asp_de-COase-like_dom_sf"/>
</dbReference>
<keyword evidence="13" id="KW-0472">Membrane</keyword>
<evidence type="ECO:0000256" key="1">
    <source>
        <dbReference type="ARBA" id="ARBA00001942"/>
    </source>
</evidence>